<comment type="caution">
    <text evidence="7">The sequence shown here is derived from an EMBL/GenBank/DDBJ whole genome shotgun (WGS) entry which is preliminary data.</text>
</comment>
<sequence length="360" mass="41882">MSEPQPEDWDQFVDWSPSPYDWSKADLLDACYDPVLQSTDPDGQHGRRYLYNESPMVEDSLLQTLVPDSNNRDKQFQATCASCDGTIIYENLWHLGRVVEDLHSTKGCLFWACTTPECPDMFMTRHCRINTALQNGCGQCEQSFASQADLLRHAKSAQHQPFACKCGSSFSRVDVLRRHLRNFATELPEHPCKYCRRHRGENGFRRLDHLMQHIRNYHHHEQDSNFKVPDESRLKFNYATCPHSDCDGFRDALFKKQPRKVQHANRPFVSQAAFTRHMRDEHNECTFPCDVLGCERIGRQGYFREKDLLKHRQNEHPDAGPYQVAQREFKIRCTEEGCSAVLEPSSMINHLFGRHNVSYL</sequence>
<evidence type="ECO:0000256" key="1">
    <source>
        <dbReference type="ARBA" id="ARBA00022723"/>
    </source>
</evidence>
<dbReference type="InterPro" id="IPR013087">
    <property type="entry name" value="Znf_C2H2_type"/>
</dbReference>
<dbReference type="InterPro" id="IPR036236">
    <property type="entry name" value="Znf_C2H2_sf"/>
</dbReference>
<dbReference type="Gene3D" id="3.30.160.60">
    <property type="entry name" value="Classic Zinc Finger"/>
    <property type="match status" value="1"/>
</dbReference>
<keyword evidence="8" id="KW-1185">Reference proteome</keyword>
<keyword evidence="3 5" id="KW-0863">Zinc-finger</keyword>
<dbReference type="PANTHER" id="PTHR24409">
    <property type="entry name" value="ZINC FINGER PROTEIN 142"/>
    <property type="match status" value="1"/>
</dbReference>
<dbReference type="PROSITE" id="PS00028">
    <property type="entry name" value="ZINC_FINGER_C2H2_1"/>
    <property type="match status" value="1"/>
</dbReference>
<dbReference type="SUPFAM" id="SSF57667">
    <property type="entry name" value="beta-beta-alpha zinc fingers"/>
    <property type="match status" value="1"/>
</dbReference>
<evidence type="ECO:0000256" key="3">
    <source>
        <dbReference type="ARBA" id="ARBA00022771"/>
    </source>
</evidence>
<gene>
    <name evidence="7" type="ORF">VTL71DRAFT_10429</name>
</gene>
<accession>A0ABR4CTC7</accession>
<dbReference type="SMART" id="SM00355">
    <property type="entry name" value="ZnF_C2H2"/>
    <property type="match status" value="5"/>
</dbReference>
<protein>
    <recommendedName>
        <fullName evidence="6">C2H2-type domain-containing protein</fullName>
    </recommendedName>
</protein>
<keyword evidence="2" id="KW-0677">Repeat</keyword>
<dbReference type="EMBL" id="JAZHXI010000003">
    <property type="protein sequence ID" value="KAL2073105.1"/>
    <property type="molecule type" value="Genomic_DNA"/>
</dbReference>
<proteinExistence type="predicted"/>
<evidence type="ECO:0000259" key="6">
    <source>
        <dbReference type="PROSITE" id="PS50157"/>
    </source>
</evidence>
<dbReference type="PANTHER" id="PTHR24409:SF295">
    <property type="entry name" value="AZ2-RELATED"/>
    <property type="match status" value="1"/>
</dbReference>
<evidence type="ECO:0000256" key="2">
    <source>
        <dbReference type="ARBA" id="ARBA00022737"/>
    </source>
</evidence>
<organism evidence="7 8">
    <name type="scientific">Oculimacula yallundae</name>
    <dbReference type="NCBI Taxonomy" id="86028"/>
    <lineage>
        <taxon>Eukaryota</taxon>
        <taxon>Fungi</taxon>
        <taxon>Dikarya</taxon>
        <taxon>Ascomycota</taxon>
        <taxon>Pezizomycotina</taxon>
        <taxon>Leotiomycetes</taxon>
        <taxon>Helotiales</taxon>
        <taxon>Ploettnerulaceae</taxon>
        <taxon>Oculimacula</taxon>
    </lineage>
</organism>
<evidence type="ECO:0000313" key="8">
    <source>
        <dbReference type="Proteomes" id="UP001595075"/>
    </source>
</evidence>
<keyword evidence="1" id="KW-0479">Metal-binding</keyword>
<name>A0ABR4CTC7_9HELO</name>
<dbReference type="PROSITE" id="PS50157">
    <property type="entry name" value="ZINC_FINGER_C2H2_2"/>
    <property type="match status" value="1"/>
</dbReference>
<dbReference type="Proteomes" id="UP001595075">
    <property type="component" value="Unassembled WGS sequence"/>
</dbReference>
<keyword evidence="4" id="KW-0862">Zinc</keyword>
<evidence type="ECO:0000256" key="5">
    <source>
        <dbReference type="PROSITE-ProRule" id="PRU00042"/>
    </source>
</evidence>
<evidence type="ECO:0000313" key="7">
    <source>
        <dbReference type="EMBL" id="KAL2073105.1"/>
    </source>
</evidence>
<evidence type="ECO:0000256" key="4">
    <source>
        <dbReference type="ARBA" id="ARBA00022833"/>
    </source>
</evidence>
<feature type="domain" description="C2H2-type" evidence="6">
    <location>
        <begin position="135"/>
        <end position="159"/>
    </location>
</feature>
<reference evidence="7 8" key="1">
    <citation type="journal article" date="2024" name="Commun. Biol.">
        <title>Comparative genomic analysis of thermophilic fungi reveals convergent evolutionary adaptations and gene losses.</title>
        <authorList>
            <person name="Steindorff A.S."/>
            <person name="Aguilar-Pontes M.V."/>
            <person name="Robinson A.J."/>
            <person name="Andreopoulos B."/>
            <person name="LaButti K."/>
            <person name="Kuo A."/>
            <person name="Mondo S."/>
            <person name="Riley R."/>
            <person name="Otillar R."/>
            <person name="Haridas S."/>
            <person name="Lipzen A."/>
            <person name="Grimwood J."/>
            <person name="Schmutz J."/>
            <person name="Clum A."/>
            <person name="Reid I.D."/>
            <person name="Moisan M.C."/>
            <person name="Butler G."/>
            <person name="Nguyen T.T.M."/>
            <person name="Dewar K."/>
            <person name="Conant G."/>
            <person name="Drula E."/>
            <person name="Henrissat B."/>
            <person name="Hansel C."/>
            <person name="Singer S."/>
            <person name="Hutchinson M.I."/>
            <person name="de Vries R.P."/>
            <person name="Natvig D.O."/>
            <person name="Powell A.J."/>
            <person name="Tsang A."/>
            <person name="Grigoriev I.V."/>
        </authorList>
    </citation>
    <scope>NUCLEOTIDE SEQUENCE [LARGE SCALE GENOMIC DNA]</scope>
    <source>
        <strain evidence="7 8">CBS 494.80</strain>
    </source>
</reference>